<evidence type="ECO:0000256" key="4">
    <source>
        <dbReference type="ARBA" id="ARBA00022840"/>
    </source>
</evidence>
<comment type="function">
    <text evidence="7">Involved in the regulation of glutamine synthetase GlnA, a key enzyme in the process to assimilate ammonia. When cellular nitrogen levels are high, the C-terminal adenylyl transferase (AT) inactivates GlnA by covalent transfer of an adenylyl group from ATP to specific tyrosine residue of GlnA, thus reducing its activity. Conversely, when nitrogen levels are low, the N-terminal adenylyl removase (AR) activates GlnA by removing the adenylyl group by phosphorolysis, increasing its activity. The regulatory region of GlnE binds the signal transduction protein PII (GlnB) which indicates the nitrogen status of the cell.</text>
</comment>
<dbReference type="PANTHER" id="PTHR30621:SF0">
    <property type="entry name" value="BIFUNCTIONAL GLUTAMINE SYNTHETASE ADENYLYLTRANSFERASE_ADENYLYL-REMOVING ENZYME"/>
    <property type="match status" value="1"/>
</dbReference>
<dbReference type="GO" id="GO:0008882">
    <property type="term" value="F:[glutamate-ammonia-ligase] adenylyltransferase activity"/>
    <property type="evidence" value="ECO:0007669"/>
    <property type="project" value="UniProtKB-EC"/>
</dbReference>
<dbReference type="Pfam" id="PF03710">
    <property type="entry name" value="GlnE"/>
    <property type="match status" value="2"/>
</dbReference>
<evidence type="ECO:0000256" key="5">
    <source>
        <dbReference type="ARBA" id="ARBA00022842"/>
    </source>
</evidence>
<feature type="region of interest" description="Adenylyl transferase" evidence="7">
    <location>
        <begin position="450"/>
        <end position="942"/>
    </location>
</feature>
<feature type="region of interest" description="Disordered" evidence="8">
    <location>
        <begin position="438"/>
        <end position="463"/>
    </location>
</feature>
<dbReference type="GO" id="GO:0016874">
    <property type="term" value="F:ligase activity"/>
    <property type="evidence" value="ECO:0007669"/>
    <property type="project" value="UniProtKB-KW"/>
</dbReference>
<dbReference type="Gene3D" id="1.20.120.330">
    <property type="entry name" value="Nucleotidyltransferases domain 2"/>
    <property type="match status" value="2"/>
</dbReference>
<feature type="domain" description="PII-uridylyltransferase/Glutamine-synthetase adenylyltransferase" evidence="10">
    <location>
        <begin position="283"/>
        <end position="425"/>
    </location>
</feature>
<keyword evidence="4 7" id="KW-0067">ATP-binding</keyword>
<keyword evidence="12" id="KW-1185">Reference proteome</keyword>
<dbReference type="Pfam" id="PF08335">
    <property type="entry name" value="GlnD_UR_UTase"/>
    <property type="match status" value="2"/>
</dbReference>
<evidence type="ECO:0000256" key="7">
    <source>
        <dbReference type="HAMAP-Rule" id="MF_00802"/>
    </source>
</evidence>
<organism evidence="11 12">
    <name type="scientific">Orrella daihaiensis</name>
    <dbReference type="NCBI Taxonomy" id="2782176"/>
    <lineage>
        <taxon>Bacteria</taxon>
        <taxon>Pseudomonadati</taxon>
        <taxon>Pseudomonadota</taxon>
        <taxon>Betaproteobacteria</taxon>
        <taxon>Burkholderiales</taxon>
        <taxon>Alcaligenaceae</taxon>
        <taxon>Orrella</taxon>
    </lineage>
</organism>
<dbReference type="EMBL" id="CP063982">
    <property type="protein sequence ID" value="UOD51227.1"/>
    <property type="molecule type" value="Genomic_DNA"/>
</dbReference>
<evidence type="ECO:0000259" key="9">
    <source>
        <dbReference type="Pfam" id="PF03710"/>
    </source>
</evidence>
<dbReference type="Gene3D" id="3.30.460.10">
    <property type="entry name" value="Beta Polymerase, domain 2"/>
    <property type="match status" value="2"/>
</dbReference>
<reference evidence="11 12" key="1">
    <citation type="submission" date="2020-11" db="EMBL/GenBank/DDBJ databases">
        <title>Algicoccus daihaiensis sp.nov., isolated from Daihai Lake in Inner Mongolia.</title>
        <authorList>
            <person name="Kai J."/>
        </authorList>
    </citation>
    <scope>NUCLEOTIDE SEQUENCE [LARGE SCALE GENOMIC DNA]</scope>
    <source>
        <strain evidence="12">f23</strain>
    </source>
</reference>
<keyword evidence="2 7" id="KW-0548">Nucleotidyltransferase</keyword>
<dbReference type="InterPro" id="IPR013546">
    <property type="entry name" value="PII_UdlTrfase/GS_AdlTrfase"/>
</dbReference>
<dbReference type="EC" id="2.7.7.89" evidence="7"/>
<dbReference type="SUPFAM" id="SSF81593">
    <property type="entry name" value="Nucleotidyltransferase substrate binding subunit/domain"/>
    <property type="match status" value="2"/>
</dbReference>
<protein>
    <recommendedName>
        <fullName evidence="7">Bifunctional glutamine synthetase adenylyltransferase/adenylyl-removing enzyme</fullName>
    </recommendedName>
    <alternativeName>
        <fullName evidence="7">ATP:glutamine synthetase adenylyltransferase</fullName>
    </alternativeName>
    <alternativeName>
        <fullName evidence="7">ATase</fullName>
    </alternativeName>
    <domain>
        <recommendedName>
            <fullName evidence="7">Glutamine synthetase adenylyl-L-tyrosine phosphorylase</fullName>
            <ecNumber evidence="7">2.7.7.89</ecNumber>
        </recommendedName>
        <alternativeName>
            <fullName evidence="7">Adenylyl removase</fullName>
            <shortName evidence="7">AR</shortName>
            <shortName evidence="7">AT-N</shortName>
        </alternativeName>
    </domain>
    <domain>
        <recommendedName>
            <fullName evidence="7">Glutamine synthetase adenylyl transferase</fullName>
            <ecNumber evidence="7">2.7.7.42</ecNumber>
        </recommendedName>
        <alternativeName>
            <fullName evidence="7">Adenylyl transferase</fullName>
            <shortName evidence="7">AT</shortName>
            <shortName evidence="7">AT-C</shortName>
        </alternativeName>
    </domain>
</protein>
<dbReference type="InterPro" id="IPR043519">
    <property type="entry name" value="NT_sf"/>
</dbReference>
<feature type="region of interest" description="Adenylyl removase" evidence="7">
    <location>
        <begin position="1"/>
        <end position="438"/>
    </location>
</feature>
<dbReference type="InterPro" id="IPR005190">
    <property type="entry name" value="GlnE_rpt_dom"/>
</dbReference>
<comment type="catalytic activity">
    <reaction evidence="7">
        <text>[glutamine synthetase]-O(4)-(5'-adenylyl)-L-tyrosine + phosphate = [glutamine synthetase]-L-tyrosine + ADP</text>
        <dbReference type="Rhea" id="RHEA:43716"/>
        <dbReference type="Rhea" id="RHEA-COMP:10660"/>
        <dbReference type="Rhea" id="RHEA-COMP:10661"/>
        <dbReference type="ChEBI" id="CHEBI:43474"/>
        <dbReference type="ChEBI" id="CHEBI:46858"/>
        <dbReference type="ChEBI" id="CHEBI:83624"/>
        <dbReference type="ChEBI" id="CHEBI:456216"/>
        <dbReference type="EC" id="2.7.7.89"/>
    </reaction>
</comment>
<dbReference type="InterPro" id="IPR023057">
    <property type="entry name" value="GlnE"/>
</dbReference>
<keyword evidence="5 7" id="KW-0460">Magnesium</keyword>
<dbReference type="CDD" id="cd05401">
    <property type="entry name" value="NT_GlnE_GlnD_like"/>
    <property type="match status" value="2"/>
</dbReference>
<evidence type="ECO:0000313" key="12">
    <source>
        <dbReference type="Proteomes" id="UP000831607"/>
    </source>
</evidence>
<evidence type="ECO:0000313" key="11">
    <source>
        <dbReference type="EMBL" id="UOD51227.1"/>
    </source>
</evidence>
<proteinExistence type="inferred from homology"/>
<keyword evidence="6 7" id="KW-0511">Multifunctional enzyme</keyword>
<name>A0ABY4ALS9_9BURK</name>
<evidence type="ECO:0000259" key="10">
    <source>
        <dbReference type="Pfam" id="PF08335"/>
    </source>
</evidence>
<comment type="catalytic activity">
    <reaction evidence="7">
        <text>[glutamine synthetase]-L-tyrosine + ATP = [glutamine synthetase]-O(4)-(5'-adenylyl)-L-tyrosine + diphosphate</text>
        <dbReference type="Rhea" id="RHEA:18589"/>
        <dbReference type="Rhea" id="RHEA-COMP:10660"/>
        <dbReference type="Rhea" id="RHEA-COMP:10661"/>
        <dbReference type="ChEBI" id="CHEBI:30616"/>
        <dbReference type="ChEBI" id="CHEBI:33019"/>
        <dbReference type="ChEBI" id="CHEBI:46858"/>
        <dbReference type="ChEBI" id="CHEBI:83624"/>
        <dbReference type="EC" id="2.7.7.42"/>
    </reaction>
</comment>
<dbReference type="RefSeq" id="WP_243479693.1">
    <property type="nucleotide sequence ID" value="NZ_CP063982.1"/>
</dbReference>
<keyword evidence="3 7" id="KW-0547">Nucleotide-binding</keyword>
<keyword evidence="11" id="KW-0436">Ligase</keyword>
<keyword evidence="1 7" id="KW-0808">Transferase</keyword>
<feature type="domain" description="Glutamate-ammonia ligase adenylyltransferase repeated" evidence="9">
    <location>
        <begin position="558"/>
        <end position="800"/>
    </location>
</feature>
<feature type="domain" description="Glutamate-ammonia ligase adenylyltransferase repeated" evidence="9">
    <location>
        <begin position="10"/>
        <end position="243"/>
    </location>
</feature>
<dbReference type="Gene3D" id="1.20.120.1510">
    <property type="match status" value="1"/>
</dbReference>
<evidence type="ECO:0000256" key="8">
    <source>
        <dbReference type="SAM" id="MobiDB-lite"/>
    </source>
</evidence>
<evidence type="ECO:0000256" key="3">
    <source>
        <dbReference type="ARBA" id="ARBA00022741"/>
    </source>
</evidence>
<evidence type="ECO:0000256" key="1">
    <source>
        <dbReference type="ARBA" id="ARBA00022679"/>
    </source>
</evidence>
<accession>A0ABY4ALS9</accession>
<dbReference type="SUPFAM" id="SSF81301">
    <property type="entry name" value="Nucleotidyltransferase"/>
    <property type="match status" value="2"/>
</dbReference>
<evidence type="ECO:0000256" key="2">
    <source>
        <dbReference type="ARBA" id="ARBA00022695"/>
    </source>
</evidence>
<dbReference type="EC" id="2.7.7.42" evidence="7"/>
<sequence>MREDILQTASAWSGALRRRLQASPDLQAWLAQACKLEVSTAQIHAWFEELAGCALKDAVLSVADCRRVLRKLRERVFFSVMVRDLAGQANLSEVTGAMTELADIAVEQAYRSVMQEMVSRHGAPVDASTGRPMEMIIIGMGKLGGGELNVSSDIDLIMLYSEEGETTGARPISHHEFFGNVTRRMMPIISEPDENGHVFRTDLRLRPDGDSGPLAWSLDAFEQYLFTQGREWERYAWLKGRLMPAKYFADSDVSMAQQHVESMRVPFVYRKYFDFDALSALRDLRERIRQDWQRRASARQGIDTEHNIKLGNGGIREIEFVVQLTQLIRGGKMPALQQRPLLQALQAQARAGLLPESTAKELSQAYEFLRRVEHALQYREDAQTHLLPSDPELRIALANALGMIPTDFEGTLTGHRTAVAAMFRDAFRIAGLSGDEPVAAGSHQAHPTATSDDQSADPAQTAALASAGKDVPELFELFGDDANPLKQRIDSFLDSHRIRGLPSQSRQRVDDLLPLLMRSALNTEAPATTMVRLLDLIETIAQRSAYLALLIEYPETLARVARIMAASPWAAQYVIQNPVVLDSLIDWGTLMEPIDFERVKVNLKADMDASVLADGQADVEQQMNLMRDLQRQLSFQLLAQDLAGVLSVEALADQLSALADLLLAQTIERVWPLVLRTEPGDTPAPRFAIIAYGKLGGKELGYSSDLDLVYLFDDPDPEAAERYTKLARRLTSWLSTMTSSGRLYEVDLRLRPDGDAGLLTVSIEAFRTYQSEHAWAWEHQAITRARFAAGDAAVGQAFEAIRQEVLCMARDPKKLADDVREMRQKISDGHPNKSELFDLKHDPGGMVDLEFVTQYLVLCHARTHPALIPNLGNIALLGIAGRLGLIGQEIAQGAIDAYRVLRKRQHALRLQGADKARVPLAEMQTVKTAVRRLWDAVLGSAT</sequence>
<feature type="domain" description="PII-uridylyltransferase/Glutamine-synthetase adenylyltransferase" evidence="10">
    <location>
        <begin position="820"/>
        <end position="913"/>
    </location>
</feature>
<evidence type="ECO:0000256" key="6">
    <source>
        <dbReference type="ARBA" id="ARBA00023268"/>
    </source>
</evidence>
<comment type="similarity">
    <text evidence="7">Belongs to the GlnE family.</text>
</comment>
<comment type="cofactor">
    <cofactor evidence="7">
        <name>Mg(2+)</name>
        <dbReference type="ChEBI" id="CHEBI:18420"/>
    </cofactor>
</comment>
<dbReference type="NCBIfam" id="NF008292">
    <property type="entry name" value="PRK11072.1"/>
    <property type="match status" value="1"/>
</dbReference>
<dbReference type="Proteomes" id="UP000831607">
    <property type="component" value="Chromosome"/>
</dbReference>
<gene>
    <name evidence="7 11" type="primary">glnE</name>
    <name evidence="11" type="ORF">DHf2319_04870</name>
</gene>
<dbReference type="HAMAP" id="MF_00802">
    <property type="entry name" value="GlnE"/>
    <property type="match status" value="1"/>
</dbReference>
<dbReference type="PANTHER" id="PTHR30621">
    <property type="entry name" value="GLUTAMINE SYNTHETASE ADENYLYLTRANSFERASE"/>
    <property type="match status" value="1"/>
</dbReference>
<dbReference type="GO" id="GO:0047388">
    <property type="term" value="F:[glutamine synthetase]-adenylyl-L-tyrosine phosphorylase activity"/>
    <property type="evidence" value="ECO:0007669"/>
    <property type="project" value="UniProtKB-EC"/>
</dbReference>